<evidence type="ECO:0000259" key="1">
    <source>
        <dbReference type="Pfam" id="PF13717"/>
    </source>
</evidence>
<dbReference type="Pfam" id="PF13717">
    <property type="entry name" value="Zn_ribbon_4"/>
    <property type="match status" value="1"/>
</dbReference>
<protein>
    <recommendedName>
        <fullName evidence="1">Zinc finger/thioredoxin putative domain-containing protein</fullName>
    </recommendedName>
</protein>
<dbReference type="InterPro" id="IPR011723">
    <property type="entry name" value="Znf/thioredoxin_put"/>
</dbReference>
<name>A0A917EC08_9SPHN</name>
<organism evidence="2 3">
    <name type="scientific">Sandarakinorhabdus glacialis</name>
    <dbReference type="NCBI Taxonomy" id="1614636"/>
    <lineage>
        <taxon>Bacteria</taxon>
        <taxon>Pseudomonadati</taxon>
        <taxon>Pseudomonadota</taxon>
        <taxon>Alphaproteobacteria</taxon>
        <taxon>Sphingomonadales</taxon>
        <taxon>Sphingosinicellaceae</taxon>
        <taxon>Sandarakinorhabdus</taxon>
    </lineage>
</organism>
<evidence type="ECO:0000313" key="2">
    <source>
        <dbReference type="EMBL" id="GGE21201.1"/>
    </source>
</evidence>
<sequence>MIVVCPNCGARYRLSDAAIAKGGRLRCAACDHRWVPEAEVEAPVPVVAPRPPVPEHDEEAAFAAVQEQMRARWDTPAAASSVVNGLVGEAAAAPVASWAAVRDSEDAAEPEVFEARAAPWVLKTVAAVIAGAALMVAAAGLWIGQFGGVAGFDTAALPFDVNAVPAAAELLSRTAPVPALVVSVRGETNRLPSGKRVLEVMGSVRNDGKTVAVVPPLLATLSGPEGTALRWTIAVPARALPPGGEVGFASNVTGFPAGATTLAVRAGR</sequence>
<dbReference type="RefSeq" id="WP_188764140.1">
    <property type="nucleotide sequence ID" value="NZ_BMJM01000015.1"/>
</dbReference>
<feature type="domain" description="Zinc finger/thioredoxin putative" evidence="1">
    <location>
        <begin position="1"/>
        <end position="34"/>
    </location>
</feature>
<comment type="caution">
    <text evidence="2">The sequence shown here is derived from an EMBL/GenBank/DDBJ whole genome shotgun (WGS) entry which is preliminary data.</text>
</comment>
<keyword evidence="3" id="KW-1185">Reference proteome</keyword>
<reference evidence="2" key="2">
    <citation type="submission" date="2020-09" db="EMBL/GenBank/DDBJ databases">
        <authorList>
            <person name="Sun Q."/>
            <person name="Zhou Y."/>
        </authorList>
    </citation>
    <scope>NUCLEOTIDE SEQUENCE</scope>
    <source>
        <strain evidence="2">CGMCC 1.15519</strain>
    </source>
</reference>
<dbReference type="Proteomes" id="UP000635071">
    <property type="component" value="Unassembled WGS sequence"/>
</dbReference>
<evidence type="ECO:0000313" key="3">
    <source>
        <dbReference type="Proteomes" id="UP000635071"/>
    </source>
</evidence>
<proteinExistence type="predicted"/>
<dbReference type="AlphaFoldDB" id="A0A917EC08"/>
<gene>
    <name evidence="2" type="ORF">GCM10011529_29790</name>
</gene>
<dbReference type="EMBL" id="BMJM01000015">
    <property type="protein sequence ID" value="GGE21201.1"/>
    <property type="molecule type" value="Genomic_DNA"/>
</dbReference>
<dbReference type="NCBIfam" id="TIGR02098">
    <property type="entry name" value="MJ0042_CXXC"/>
    <property type="match status" value="1"/>
</dbReference>
<accession>A0A917EC08</accession>
<reference evidence="2" key="1">
    <citation type="journal article" date="2014" name="Int. J. Syst. Evol. Microbiol.">
        <title>Complete genome sequence of Corynebacterium casei LMG S-19264T (=DSM 44701T), isolated from a smear-ripened cheese.</title>
        <authorList>
            <consortium name="US DOE Joint Genome Institute (JGI-PGF)"/>
            <person name="Walter F."/>
            <person name="Albersmeier A."/>
            <person name="Kalinowski J."/>
            <person name="Ruckert C."/>
        </authorList>
    </citation>
    <scope>NUCLEOTIDE SEQUENCE</scope>
    <source>
        <strain evidence="2">CGMCC 1.15519</strain>
    </source>
</reference>